<keyword evidence="2" id="KW-1185">Reference proteome</keyword>
<organism evidence="1 2">
    <name type="scientific">Cetraspora pellucida</name>
    <dbReference type="NCBI Taxonomy" id="1433469"/>
    <lineage>
        <taxon>Eukaryota</taxon>
        <taxon>Fungi</taxon>
        <taxon>Fungi incertae sedis</taxon>
        <taxon>Mucoromycota</taxon>
        <taxon>Glomeromycotina</taxon>
        <taxon>Glomeromycetes</taxon>
        <taxon>Diversisporales</taxon>
        <taxon>Gigasporaceae</taxon>
        <taxon>Cetraspora</taxon>
    </lineage>
</organism>
<dbReference type="Proteomes" id="UP000789366">
    <property type="component" value="Unassembled WGS sequence"/>
</dbReference>
<feature type="non-terminal residue" evidence="1">
    <location>
        <position position="1"/>
    </location>
</feature>
<evidence type="ECO:0000313" key="2">
    <source>
        <dbReference type="Proteomes" id="UP000789366"/>
    </source>
</evidence>
<sequence length="121" mass="14124">KISTNSPSQSNYKKRAQKSSVWPHFDLDTPDYSREPVCKKCKDVFSTSSGVSTLQRHLKEHQIVAPAICQTTFHFPRTDPHNDEKQKIKNDKLITWIIVDQQPFTVVNNQFFKEFINFLDL</sequence>
<comment type="caution">
    <text evidence="1">The sequence shown here is derived from an EMBL/GenBank/DDBJ whole genome shotgun (WGS) entry which is preliminary data.</text>
</comment>
<protein>
    <submittedName>
        <fullName evidence="1">10740_t:CDS:1</fullName>
    </submittedName>
</protein>
<accession>A0ACA9K4L7</accession>
<proteinExistence type="predicted"/>
<reference evidence="1" key="1">
    <citation type="submission" date="2021-06" db="EMBL/GenBank/DDBJ databases">
        <authorList>
            <person name="Kallberg Y."/>
            <person name="Tangrot J."/>
            <person name="Rosling A."/>
        </authorList>
    </citation>
    <scope>NUCLEOTIDE SEQUENCE</scope>
    <source>
        <strain evidence="1">28 12/20/2015</strain>
    </source>
</reference>
<name>A0ACA9K4L7_9GLOM</name>
<evidence type="ECO:0000313" key="1">
    <source>
        <dbReference type="EMBL" id="CAG8451973.1"/>
    </source>
</evidence>
<gene>
    <name evidence="1" type="ORF">SPELUC_LOCUS843</name>
</gene>
<dbReference type="EMBL" id="CAJVPW010000374">
    <property type="protein sequence ID" value="CAG8451973.1"/>
    <property type="molecule type" value="Genomic_DNA"/>
</dbReference>